<name>A0A5D6V9D9_9BACT</name>
<organism evidence="8 9">
    <name type="scientific">Hymenobacter lutimineralis</name>
    <dbReference type="NCBI Taxonomy" id="2606448"/>
    <lineage>
        <taxon>Bacteria</taxon>
        <taxon>Pseudomonadati</taxon>
        <taxon>Bacteroidota</taxon>
        <taxon>Cytophagia</taxon>
        <taxon>Cytophagales</taxon>
        <taxon>Hymenobacteraceae</taxon>
        <taxon>Hymenobacter</taxon>
    </lineage>
</organism>
<dbReference type="InterPro" id="IPR000700">
    <property type="entry name" value="PAS-assoc_C"/>
</dbReference>
<dbReference type="InterPro" id="IPR000014">
    <property type="entry name" value="PAS"/>
</dbReference>
<dbReference type="EMBL" id="VTHL01000004">
    <property type="protein sequence ID" value="TYZ11867.1"/>
    <property type="molecule type" value="Genomic_DNA"/>
</dbReference>
<evidence type="ECO:0000313" key="8">
    <source>
        <dbReference type="EMBL" id="TYZ11867.1"/>
    </source>
</evidence>
<dbReference type="SMART" id="SM00091">
    <property type="entry name" value="PAS"/>
    <property type="match status" value="4"/>
</dbReference>
<dbReference type="RefSeq" id="WP_149070046.1">
    <property type="nucleotide sequence ID" value="NZ_VTHL01000004.1"/>
</dbReference>
<evidence type="ECO:0000259" key="6">
    <source>
        <dbReference type="PROSITE" id="PS50112"/>
    </source>
</evidence>
<dbReference type="PANTHER" id="PTHR43304">
    <property type="entry name" value="PHYTOCHROME-LIKE PROTEIN CPH1"/>
    <property type="match status" value="1"/>
</dbReference>
<feature type="domain" description="PAC" evidence="7">
    <location>
        <begin position="85"/>
        <end position="139"/>
    </location>
</feature>
<keyword evidence="9" id="KW-1185">Reference proteome</keyword>
<dbReference type="SMART" id="SM00086">
    <property type="entry name" value="PAC"/>
    <property type="match status" value="4"/>
</dbReference>
<evidence type="ECO:0000256" key="4">
    <source>
        <dbReference type="ARBA" id="ARBA00022679"/>
    </source>
</evidence>
<dbReference type="Pfam" id="PF08447">
    <property type="entry name" value="PAS_3"/>
    <property type="match status" value="4"/>
</dbReference>
<gene>
    <name evidence="8" type="ORF">FY528_05775</name>
</gene>
<dbReference type="GO" id="GO:0004673">
    <property type="term" value="F:protein histidine kinase activity"/>
    <property type="evidence" value="ECO:0007669"/>
    <property type="project" value="UniProtKB-EC"/>
</dbReference>
<feature type="domain" description="PAS" evidence="6">
    <location>
        <begin position="389"/>
        <end position="459"/>
    </location>
</feature>
<feature type="domain" description="PAS" evidence="6">
    <location>
        <begin position="260"/>
        <end position="332"/>
    </location>
</feature>
<dbReference type="CDD" id="cd00130">
    <property type="entry name" value="PAS"/>
    <property type="match status" value="4"/>
</dbReference>
<feature type="domain" description="PAC" evidence="7">
    <location>
        <begin position="207"/>
        <end position="259"/>
    </location>
</feature>
<comment type="caution">
    <text evidence="8">The sequence shown here is derived from an EMBL/GenBank/DDBJ whole genome shotgun (WGS) entry which is preliminary data.</text>
</comment>
<dbReference type="PANTHER" id="PTHR43304:SF1">
    <property type="entry name" value="PAC DOMAIN-CONTAINING PROTEIN"/>
    <property type="match status" value="1"/>
</dbReference>
<accession>A0A5D6V9D9</accession>
<dbReference type="InterPro" id="IPR013655">
    <property type="entry name" value="PAS_fold_3"/>
</dbReference>
<comment type="catalytic activity">
    <reaction evidence="1">
        <text>ATP + protein L-histidine = ADP + protein N-phospho-L-histidine.</text>
        <dbReference type="EC" id="2.7.13.3"/>
    </reaction>
</comment>
<dbReference type="InterPro" id="IPR052162">
    <property type="entry name" value="Sensor_kinase/Photoreceptor"/>
</dbReference>
<keyword evidence="4" id="KW-0808">Transferase</keyword>
<keyword evidence="3" id="KW-0597">Phosphoprotein</keyword>
<sequence>MSDLPDSSPYDNLHAAIEAAGIGTWDFNPLSGSLRWSDRCKELFGLPADALIDYSVFLAGLHPDDRAKTDAVVQQALQPTGTGEYDIEYRTIGLQDGKLRRVRATGQAVFDEARTRAVRFVGTVMDVTQRYQQAQDYQAVIEYIPQMVWLTDPAGYHTFFNQRWTDYTGYTLAQSQGTEMWNNLLHPDDRARAQQVWGRSLQTGEDYEIEYRFKGVDGAYRWFLGLAKPIRDEQGEITRWFGTCTDIHDQKLAEAQLRSSEERYHMASLATNDAIWDWNLQTNSVSWNDAIFRLYGYTRAEVEATSQWWYEHIHPADASRVVDGIHRVIDNGHTMWQDEYRYRRADGSYAYVHDRGYVSHGEDGRPIRMIGAMQDVTEQRQIQRALRERDEEFASLADNMAQLAWMAKPDGYIYWYNQQWYDYTGTTLAEMQGQGWKKVHHPDHLARVAATVDAAWDLGKAWELTFPLRGRNGAYRWFLTRAVPVHNEQGKLVRWLGTNTDVTEQKQLQEQLERAYSDLEAKIVFRTLDLEHQVQELRRRLGE</sequence>
<protein>
    <recommendedName>
        <fullName evidence="2">histidine kinase</fullName>
        <ecNumber evidence="2">2.7.13.3</ecNumber>
    </recommendedName>
</protein>
<dbReference type="PROSITE" id="PS50113">
    <property type="entry name" value="PAC"/>
    <property type="match status" value="4"/>
</dbReference>
<evidence type="ECO:0000256" key="5">
    <source>
        <dbReference type="ARBA" id="ARBA00022777"/>
    </source>
</evidence>
<dbReference type="InterPro" id="IPR035965">
    <property type="entry name" value="PAS-like_dom_sf"/>
</dbReference>
<dbReference type="Proteomes" id="UP000322791">
    <property type="component" value="Unassembled WGS sequence"/>
</dbReference>
<dbReference type="FunFam" id="3.30.450.20:FF:000099">
    <property type="entry name" value="Sensory box sensor histidine kinase"/>
    <property type="match status" value="2"/>
</dbReference>
<proteinExistence type="predicted"/>
<dbReference type="SUPFAM" id="SSF55785">
    <property type="entry name" value="PYP-like sensor domain (PAS domain)"/>
    <property type="match status" value="4"/>
</dbReference>
<feature type="domain" description="PAS" evidence="6">
    <location>
        <begin position="36"/>
        <end position="80"/>
    </location>
</feature>
<keyword evidence="5" id="KW-0418">Kinase</keyword>
<dbReference type="InterPro" id="IPR001610">
    <property type="entry name" value="PAC"/>
</dbReference>
<feature type="domain" description="PAS" evidence="6">
    <location>
        <begin position="133"/>
        <end position="204"/>
    </location>
</feature>
<dbReference type="NCBIfam" id="TIGR00229">
    <property type="entry name" value="sensory_box"/>
    <property type="match status" value="4"/>
</dbReference>
<evidence type="ECO:0000256" key="3">
    <source>
        <dbReference type="ARBA" id="ARBA00022553"/>
    </source>
</evidence>
<feature type="domain" description="PAC" evidence="7">
    <location>
        <begin position="336"/>
        <end position="388"/>
    </location>
</feature>
<dbReference type="Gene3D" id="2.10.70.100">
    <property type="match status" value="2"/>
</dbReference>
<dbReference type="Gene3D" id="3.30.450.20">
    <property type="entry name" value="PAS domain"/>
    <property type="match status" value="4"/>
</dbReference>
<evidence type="ECO:0000259" key="7">
    <source>
        <dbReference type="PROSITE" id="PS50113"/>
    </source>
</evidence>
<reference evidence="8 9" key="1">
    <citation type="submission" date="2019-08" db="EMBL/GenBank/DDBJ databases">
        <authorList>
            <person name="Seo M.-J."/>
        </authorList>
    </citation>
    <scope>NUCLEOTIDE SEQUENCE [LARGE SCALE GENOMIC DNA]</scope>
    <source>
        <strain evidence="8 9">KIGAM108</strain>
    </source>
</reference>
<dbReference type="PROSITE" id="PS50112">
    <property type="entry name" value="PAS"/>
    <property type="match status" value="4"/>
</dbReference>
<dbReference type="EC" id="2.7.13.3" evidence="2"/>
<evidence type="ECO:0000313" key="9">
    <source>
        <dbReference type="Proteomes" id="UP000322791"/>
    </source>
</evidence>
<feature type="domain" description="PAC" evidence="7">
    <location>
        <begin position="462"/>
        <end position="514"/>
    </location>
</feature>
<dbReference type="AlphaFoldDB" id="A0A5D6V9D9"/>
<evidence type="ECO:0000256" key="2">
    <source>
        <dbReference type="ARBA" id="ARBA00012438"/>
    </source>
</evidence>
<evidence type="ECO:0000256" key="1">
    <source>
        <dbReference type="ARBA" id="ARBA00000085"/>
    </source>
</evidence>